<dbReference type="InterPro" id="IPR025136">
    <property type="entry name" value="MAP3K_TRAF-bd"/>
</dbReference>
<evidence type="ECO:0000256" key="13">
    <source>
        <dbReference type="SAM" id="MobiDB-lite"/>
    </source>
</evidence>
<dbReference type="EMBL" id="JAATJV010382665">
    <property type="protein sequence ID" value="MBZ3882587.1"/>
    <property type="molecule type" value="Genomic_DNA"/>
</dbReference>
<evidence type="ECO:0000313" key="16">
    <source>
        <dbReference type="Proteomes" id="UP001166674"/>
    </source>
</evidence>
<dbReference type="InterPro" id="IPR043969">
    <property type="entry name" value="MAP3K_PH"/>
</dbReference>
<dbReference type="InterPro" id="IPR046872">
    <property type="entry name" value="DRHyd-ASK"/>
</dbReference>
<dbReference type="Gene3D" id="3.30.200.20">
    <property type="entry name" value="Phosphorylase Kinase, domain 1"/>
    <property type="match status" value="1"/>
</dbReference>
<feature type="compositionally biased region" description="Polar residues" evidence="13">
    <location>
        <begin position="480"/>
        <end position="495"/>
    </location>
</feature>
<evidence type="ECO:0000256" key="5">
    <source>
        <dbReference type="ARBA" id="ARBA00022741"/>
    </source>
</evidence>
<evidence type="ECO:0000256" key="10">
    <source>
        <dbReference type="ARBA" id="ARBA00082719"/>
    </source>
</evidence>
<evidence type="ECO:0000256" key="3">
    <source>
        <dbReference type="ARBA" id="ARBA00022679"/>
    </source>
</evidence>
<dbReference type="Pfam" id="PF19039">
    <property type="entry name" value="ASK_PH"/>
    <property type="match status" value="1"/>
</dbReference>
<dbReference type="InterPro" id="IPR035772">
    <property type="entry name" value="CIN85_SH3_3"/>
</dbReference>
<gene>
    <name evidence="15" type="ORF">SUZIE_168680</name>
</gene>
<evidence type="ECO:0000256" key="1">
    <source>
        <dbReference type="ARBA" id="ARBA00022443"/>
    </source>
</evidence>
<dbReference type="GO" id="GO:0046872">
    <property type="term" value="F:metal ion binding"/>
    <property type="evidence" value="ECO:0007669"/>
    <property type="project" value="UniProtKB-KW"/>
</dbReference>
<dbReference type="GO" id="GO:0033554">
    <property type="term" value="P:cellular response to stress"/>
    <property type="evidence" value="ECO:0007669"/>
    <property type="project" value="TreeGrafter"/>
</dbReference>
<organism evidence="15 16">
    <name type="scientific">Sciurus carolinensis</name>
    <name type="common">Eastern gray squirrel</name>
    <dbReference type="NCBI Taxonomy" id="30640"/>
    <lineage>
        <taxon>Eukaryota</taxon>
        <taxon>Metazoa</taxon>
        <taxon>Chordata</taxon>
        <taxon>Craniata</taxon>
        <taxon>Vertebrata</taxon>
        <taxon>Euteleostomi</taxon>
        <taxon>Mammalia</taxon>
        <taxon>Eutheria</taxon>
        <taxon>Euarchontoglires</taxon>
        <taxon>Glires</taxon>
        <taxon>Rodentia</taxon>
        <taxon>Sciuromorpha</taxon>
        <taxon>Sciuridae</taxon>
        <taxon>Sciurinae</taxon>
        <taxon>Sciurini</taxon>
        <taxon>Sciurus</taxon>
    </lineage>
</organism>
<feature type="compositionally biased region" description="Basic and acidic residues" evidence="13">
    <location>
        <begin position="739"/>
        <end position="750"/>
    </location>
</feature>
<proteinExistence type="predicted"/>
<dbReference type="GO" id="GO:0004709">
    <property type="term" value="F:MAP kinase kinase kinase activity"/>
    <property type="evidence" value="ECO:0007669"/>
    <property type="project" value="TreeGrafter"/>
</dbReference>
<keyword evidence="1 11" id="KW-0728">SH3 domain</keyword>
<feature type="region of interest" description="Disordered" evidence="13">
    <location>
        <begin position="47"/>
        <end position="81"/>
    </location>
</feature>
<feature type="compositionally biased region" description="Basic and acidic residues" evidence="13">
    <location>
        <begin position="528"/>
        <end position="542"/>
    </location>
</feature>
<keyword evidence="4" id="KW-0479">Metal-binding</keyword>
<keyword evidence="5 12" id="KW-0547">Nucleotide-binding</keyword>
<feature type="region of interest" description="Disordered" evidence="13">
    <location>
        <begin position="478"/>
        <end position="619"/>
    </location>
</feature>
<feature type="region of interest" description="Disordered" evidence="13">
    <location>
        <begin position="339"/>
        <end position="455"/>
    </location>
</feature>
<keyword evidence="3" id="KW-0808">Transferase</keyword>
<feature type="compositionally biased region" description="Basic and acidic residues" evidence="13">
    <location>
        <begin position="47"/>
        <end position="61"/>
    </location>
</feature>
<dbReference type="CDD" id="cd12055">
    <property type="entry name" value="SH3_CIN85_2"/>
    <property type="match status" value="1"/>
</dbReference>
<evidence type="ECO:0000256" key="6">
    <source>
        <dbReference type="ARBA" id="ARBA00022777"/>
    </source>
</evidence>
<evidence type="ECO:0000256" key="12">
    <source>
        <dbReference type="PROSITE-ProRule" id="PRU10141"/>
    </source>
</evidence>
<dbReference type="Pfam" id="PF13281">
    <property type="entry name" value="MAP3K_TRAF_bd"/>
    <property type="match status" value="1"/>
</dbReference>
<feature type="domain" description="SH3" evidence="14">
    <location>
        <begin position="278"/>
        <end position="339"/>
    </location>
</feature>
<feature type="compositionally biased region" description="Low complexity" evidence="13">
    <location>
        <begin position="502"/>
        <end position="521"/>
    </location>
</feature>
<protein>
    <recommendedName>
        <fullName evidence="10">Regulator of ubiquitous kinase</fullName>
    </recommendedName>
    <alternativeName>
        <fullName evidence="9">SH3-containing, expressed in tumorigenic astrocytes</fullName>
    </alternativeName>
</protein>
<dbReference type="InterPro" id="IPR017441">
    <property type="entry name" value="Protein_kinase_ATP_BS"/>
</dbReference>
<dbReference type="SUPFAM" id="SSF50044">
    <property type="entry name" value="SH3-domain"/>
    <property type="match status" value="2"/>
</dbReference>
<evidence type="ECO:0000256" key="2">
    <source>
        <dbReference type="ARBA" id="ARBA00022527"/>
    </source>
</evidence>
<keyword evidence="16" id="KW-1185">Reference proteome</keyword>
<sequence length="1466" mass="161422">MVETNTAESVARASRGQSSRLETRRQHIDGVVTQTSMWDQEIKKDMKKDPLSNKAPEKPMHDVSSGNSLLSSETILRTNKRGERRRRRCQVAFSYLPQNDDELELKVGDIIEVVGEVEEGWWEGVLNGKTGMFPSNFIKELSGESDELGISQDEQMSKSRKTTFEGTILYRAAPGKTEGHRRYYSLRETTGSESDGGDSSSTKSEGANGTMATAAIQPKKVKGVGFGDIFKDKPIKLRPRSIEVENDFLPVEKTIGKKLPPATATPDSLKTEMDSRTKSKDYCKVIFPYEAQNDDELTIKEGDIVTLINKDCIDVGWWEGELNGRRGVFPDNFVKLLPPDFDKEGNRPKKPPPPSAPVIKQGAGTTERKHELKKIPPERPETLPNRTEEKERPEREPKLDLQKPSVPAIPPKKPRPPKTNSLNRPGALPPRRPERPVGPPTHTRGDGPKIELTGSTLSSILDKDLSDRSNDIDLEGFDSVVSSTEKLSHPTTSRPKATGRRPPSQSLTSSSLSSPDIFDSPSPEEDKEEHISLAHRGVDVSKKTSKTVTISQVSDNKASLPPKPGTMAAGGGGPASLSSVASSSLSSSLGTAGHRANSPSLFSTEGKPKMEPVASSQAAVEELRTQVRELRSIIETMKDQQKREIKQLLSELDEEKKIRLRLQPPPLSRGPSKGARGSGLELQSASEGPPVSPGRRQATCCSLGPPAPVPRPRSRCRDCADAATCGPSGFKPPATGAEEVSRGHAGRHMESGNGTPLAGALGAAAESPQCRLPPAGEGATGQAEPDQAAEDAAGGSCGGSGSGGGPPRALRAIYVRSESSQGGAVGGPEAGALQCLLRACESEGAHLTSVPFGELDFGETAVLDAFYDADVAVVDMSDISRQPSLFYHLGVRESFDMANNVILYHDTDADTALSLKDMVTQKNTASSGNYYFIPYIVTPCADYFCCESDAQRRASEYMQPNWDTILGPLCMPLVDRFISLLKDIHVTSCAYYKETLLNDIRKAREKYQGDELAKELARIKLRMDNIEVLTSDIIINLLLSYRDIQDYDAMVKLVETLEMLPTCDLADQHNIKFHYAFAMNRRNSAGDREKALQVMLQVLQSCDHPAPDMFCLCGRIYKDIFLDSDCEDDASRDSAIEWYRKGFELQSSLYSGINLAVLLIVAGQQFETSMELRKIGVRLNSLLGRKGSLEKMNNYWDVGQFFTVSMLASDVGKAVQAAERLFKLKPPVWYLRSLVQNLLLIRRFKKPIIEHSPRQERLTFWLDLIFEATNEVTNGLRFPVLVIEPTKVYQPSYVSINNEAEERTVSLWHVSPTEMKQIHEWNFAASSIKGISLSKFDERCCFLYVHDNSDDFQIYFSTEDQCSRFCFLVKEMLTNTSGSTVELEGEADGDTLEYEYDYDASGERVVLGKGTYGIVYAGRDLSNQVRIAIKEIPERDSRQVGADLPRSVLAISTPQIPGPPPVVQRI</sequence>
<evidence type="ECO:0000256" key="7">
    <source>
        <dbReference type="ARBA" id="ARBA00022840"/>
    </source>
</evidence>
<evidence type="ECO:0000256" key="8">
    <source>
        <dbReference type="ARBA" id="ARBA00023054"/>
    </source>
</evidence>
<dbReference type="PROSITE" id="PS50002">
    <property type="entry name" value="SH3"/>
    <property type="match status" value="2"/>
</dbReference>
<feature type="compositionally biased region" description="Basic and acidic residues" evidence="13">
    <location>
        <begin position="366"/>
        <end position="401"/>
    </location>
</feature>
<dbReference type="Pfam" id="PF20309">
    <property type="entry name" value="DRHyd-ASK"/>
    <property type="match status" value="1"/>
</dbReference>
<dbReference type="InterPro" id="IPR001452">
    <property type="entry name" value="SH3_domain"/>
</dbReference>
<feature type="compositionally biased region" description="Low complexity" evidence="13">
    <location>
        <begin position="575"/>
        <end position="593"/>
    </location>
</feature>
<feature type="compositionally biased region" description="Low complexity" evidence="13">
    <location>
        <begin position="188"/>
        <end position="206"/>
    </location>
</feature>
<feature type="region of interest" description="Disordered" evidence="13">
    <location>
        <begin position="1"/>
        <end position="26"/>
    </location>
</feature>
<dbReference type="SMART" id="SM00326">
    <property type="entry name" value="SH3"/>
    <property type="match status" value="2"/>
</dbReference>
<dbReference type="GO" id="GO:0005524">
    <property type="term" value="F:ATP binding"/>
    <property type="evidence" value="ECO:0007669"/>
    <property type="project" value="UniProtKB-UniRule"/>
</dbReference>
<keyword evidence="2" id="KW-0723">Serine/threonine-protein kinase</keyword>
<dbReference type="PANTHER" id="PTHR11584">
    <property type="entry name" value="SERINE/THREONINE PROTEIN KINASE"/>
    <property type="match status" value="1"/>
</dbReference>
<dbReference type="InterPro" id="IPR035771">
    <property type="entry name" value="CIN85_SH3_2"/>
</dbReference>
<feature type="binding site" evidence="12">
    <location>
        <position position="1430"/>
    </location>
    <ligand>
        <name>ATP</name>
        <dbReference type="ChEBI" id="CHEBI:30616"/>
    </ligand>
</feature>
<keyword evidence="7 12" id="KW-0067">ATP-binding</keyword>
<dbReference type="Proteomes" id="UP001166674">
    <property type="component" value="Unassembled WGS sequence"/>
</dbReference>
<evidence type="ECO:0000256" key="11">
    <source>
        <dbReference type="PROSITE-ProRule" id="PRU00192"/>
    </source>
</evidence>
<reference evidence="15" key="1">
    <citation type="submission" date="2020-03" db="EMBL/GenBank/DDBJ databases">
        <title>Studies in the Genomics of Life Span.</title>
        <authorList>
            <person name="Glass D."/>
        </authorList>
    </citation>
    <scope>NUCLEOTIDE SEQUENCE</scope>
    <source>
        <strain evidence="15">SUZIE</strain>
        <tissue evidence="15">Muscle</tissue>
    </source>
</reference>
<comment type="caution">
    <text evidence="15">The sequence shown here is derived from an EMBL/GenBank/DDBJ whole genome shotgun (WGS) entry which is preliminary data.</text>
</comment>
<feature type="compositionally biased region" description="Low complexity" evidence="13">
    <location>
        <begin position="781"/>
        <end position="794"/>
    </location>
</feature>
<name>A0AA41T3P1_SCICA</name>
<feature type="region of interest" description="Disordered" evidence="13">
    <location>
        <begin position="651"/>
        <end position="804"/>
    </location>
</feature>
<feature type="compositionally biased region" description="Polar residues" evidence="13">
    <location>
        <begin position="64"/>
        <end position="76"/>
    </location>
</feature>
<feature type="compositionally biased region" description="Gly residues" evidence="13">
    <location>
        <begin position="795"/>
        <end position="804"/>
    </location>
</feature>
<evidence type="ECO:0000256" key="9">
    <source>
        <dbReference type="ARBA" id="ARBA00082496"/>
    </source>
</evidence>
<feature type="domain" description="SH3" evidence="14">
    <location>
        <begin position="84"/>
        <end position="143"/>
    </location>
</feature>
<feature type="compositionally biased region" description="Polar residues" evidence="13">
    <location>
        <begin position="546"/>
        <end position="557"/>
    </location>
</feature>
<feature type="region of interest" description="Disordered" evidence="13">
    <location>
        <begin position="188"/>
        <end position="212"/>
    </location>
</feature>
<accession>A0AA41T3P1</accession>
<dbReference type="Pfam" id="PF14604">
    <property type="entry name" value="SH3_9"/>
    <property type="match status" value="2"/>
</dbReference>
<dbReference type="InterPro" id="IPR036028">
    <property type="entry name" value="SH3-like_dom_sf"/>
</dbReference>
<dbReference type="FunFam" id="2.30.30.40:FF:000089">
    <property type="entry name" value="SH3 domain-containing kinase-binding protein 1"/>
    <property type="match status" value="1"/>
</dbReference>
<dbReference type="FunFam" id="2.30.30.40:FF:000094">
    <property type="entry name" value="SH3 domain-containing kinase-binding protein 1"/>
    <property type="match status" value="1"/>
</dbReference>
<dbReference type="CDD" id="cd12057">
    <property type="entry name" value="SH3_CIN85_3"/>
    <property type="match status" value="1"/>
</dbReference>
<keyword evidence="8" id="KW-0175">Coiled coil</keyword>
<dbReference type="PANTHER" id="PTHR11584:SF363">
    <property type="entry name" value="MITOGEN-ACTIVATED PROTEIN KINASE KINASE KINASE 15"/>
    <property type="match status" value="1"/>
</dbReference>
<evidence type="ECO:0000313" key="15">
    <source>
        <dbReference type="EMBL" id="MBZ3882587.1"/>
    </source>
</evidence>
<dbReference type="PRINTS" id="PR00452">
    <property type="entry name" value="SH3DOMAIN"/>
</dbReference>
<keyword evidence="6 15" id="KW-0418">Kinase</keyword>
<evidence type="ECO:0000259" key="14">
    <source>
        <dbReference type="PROSITE" id="PS50002"/>
    </source>
</evidence>
<evidence type="ECO:0000256" key="4">
    <source>
        <dbReference type="ARBA" id="ARBA00022723"/>
    </source>
</evidence>
<dbReference type="PROSITE" id="PS00107">
    <property type="entry name" value="PROTEIN_KINASE_ATP"/>
    <property type="match status" value="1"/>
</dbReference>
<dbReference type="Gene3D" id="2.30.30.40">
    <property type="entry name" value="SH3 Domains"/>
    <property type="match status" value="2"/>
</dbReference>